<feature type="domain" description="Alcohol dehydrogenase iron-type/glycerol dehydrogenase GldA" evidence="4">
    <location>
        <begin position="10"/>
        <end position="178"/>
    </location>
</feature>
<evidence type="ECO:0000256" key="2">
    <source>
        <dbReference type="ARBA" id="ARBA00023002"/>
    </source>
</evidence>
<name>A0AAE9XE87_9ENTE</name>
<dbReference type="Pfam" id="PF25137">
    <property type="entry name" value="ADH_Fe_C"/>
    <property type="match status" value="1"/>
</dbReference>
<dbReference type="InterPro" id="IPR001670">
    <property type="entry name" value="ADH_Fe/GldA"/>
</dbReference>
<evidence type="ECO:0000259" key="5">
    <source>
        <dbReference type="Pfam" id="PF25137"/>
    </source>
</evidence>
<dbReference type="SUPFAM" id="SSF56796">
    <property type="entry name" value="Dehydroquinate synthase-like"/>
    <property type="match status" value="1"/>
</dbReference>
<dbReference type="InterPro" id="IPR018211">
    <property type="entry name" value="ADH_Fe_CS"/>
</dbReference>
<reference evidence="6" key="1">
    <citation type="submission" date="2023-01" db="EMBL/GenBank/DDBJ databases">
        <title>Oxazolidinone resistance genes in florfenicol resistant enterococci from beef cattle and veal calves at slaughter.</title>
        <authorList>
            <person name="Biggel M."/>
        </authorList>
    </citation>
    <scope>NUCLEOTIDE SEQUENCE</scope>
    <source>
        <strain evidence="6">K204-1</strain>
    </source>
</reference>
<dbReference type="FunFam" id="1.20.1090.10:FF:000001">
    <property type="entry name" value="Aldehyde-alcohol dehydrogenase"/>
    <property type="match status" value="1"/>
</dbReference>
<dbReference type="Gene3D" id="3.40.50.1970">
    <property type="match status" value="1"/>
</dbReference>
<evidence type="ECO:0000313" key="7">
    <source>
        <dbReference type="Proteomes" id="UP001179600"/>
    </source>
</evidence>
<dbReference type="GO" id="GO:0004022">
    <property type="term" value="F:alcohol dehydrogenase (NAD+) activity"/>
    <property type="evidence" value="ECO:0007669"/>
    <property type="project" value="UniProtKB-ARBA"/>
</dbReference>
<dbReference type="GO" id="GO:0046872">
    <property type="term" value="F:metal ion binding"/>
    <property type="evidence" value="ECO:0007669"/>
    <property type="project" value="InterPro"/>
</dbReference>
<dbReference type="InterPro" id="IPR056798">
    <property type="entry name" value="ADH_Fe_C"/>
</dbReference>
<dbReference type="PANTHER" id="PTHR11496:SF102">
    <property type="entry name" value="ALCOHOL DEHYDROGENASE 4"/>
    <property type="match status" value="1"/>
</dbReference>
<feature type="domain" description="Fe-containing alcohol dehydrogenase-like C-terminal" evidence="5">
    <location>
        <begin position="189"/>
        <end position="385"/>
    </location>
</feature>
<evidence type="ECO:0000256" key="1">
    <source>
        <dbReference type="ARBA" id="ARBA00007358"/>
    </source>
</evidence>
<dbReference type="EMBL" id="CP116507">
    <property type="protein sequence ID" value="WCG22126.1"/>
    <property type="molecule type" value="Genomic_DNA"/>
</dbReference>
<dbReference type="PANTHER" id="PTHR11496">
    <property type="entry name" value="ALCOHOL DEHYDROGENASE"/>
    <property type="match status" value="1"/>
</dbReference>
<dbReference type="Proteomes" id="UP001179600">
    <property type="component" value="Chromosome"/>
</dbReference>
<dbReference type="AlphaFoldDB" id="A0AAE9XE87"/>
<dbReference type="Gene3D" id="1.20.1090.10">
    <property type="entry name" value="Dehydroquinate synthase-like - alpha domain"/>
    <property type="match status" value="1"/>
</dbReference>
<sequence length="393" mass="42463">MNQIAKFEMPAHVYYGEGALDHLGTLTAELGKKALIVSDEMMEQIGHVDRVVHLLEDEGVTAALYLGANTEPTDDFVADTLAIYQSEACDCIVSIGGGSCLDTAKAVAMVATNGGNINEYGMKRRDILAPSVPMVLIPTTAGTGSEATDVTVITNTKENIKMMIKHHAFLPTVALVDPMLTMTAPKHVTAATAIDALCHAMESLISKKAQPMTEIFSTHAIEAIMSNIEEVYHNGDNVQARQEVSLAALQAGIAFSNASVTLVHGMSRPMGAMFHVPHGVSNAMLLPAVLEFTREECEPSLAKVAKVVLQETNGMSQSQLVDELIKEIKRLCHVLEIPNMHDWGIDEKAFEAALDKMATDALDSGSPANNPRVPSHAEVVDLYRTCFRYDFSK</sequence>
<keyword evidence="3" id="KW-0520">NAD</keyword>
<dbReference type="InterPro" id="IPR039697">
    <property type="entry name" value="Alcohol_dehydrogenase_Fe"/>
</dbReference>
<dbReference type="PROSITE" id="PS00913">
    <property type="entry name" value="ADH_IRON_1"/>
    <property type="match status" value="1"/>
</dbReference>
<dbReference type="FunFam" id="3.40.50.1970:FF:000003">
    <property type="entry name" value="Alcohol dehydrogenase, iron-containing"/>
    <property type="match status" value="1"/>
</dbReference>
<proteinExistence type="inferred from homology"/>
<evidence type="ECO:0000259" key="4">
    <source>
        <dbReference type="Pfam" id="PF00465"/>
    </source>
</evidence>
<dbReference type="RefSeq" id="WP_272163113.1">
    <property type="nucleotide sequence ID" value="NZ_CP116507.1"/>
</dbReference>
<dbReference type="Pfam" id="PF00465">
    <property type="entry name" value="Fe-ADH"/>
    <property type="match status" value="1"/>
</dbReference>
<keyword evidence="2" id="KW-0560">Oxidoreductase</keyword>
<evidence type="ECO:0000313" key="6">
    <source>
        <dbReference type="EMBL" id="WCG22126.1"/>
    </source>
</evidence>
<protein>
    <submittedName>
        <fullName evidence="6">Iron-containing alcohol dehydrogenase</fullName>
    </submittedName>
</protein>
<comment type="similarity">
    <text evidence="1">Belongs to the iron-containing alcohol dehydrogenase family.</text>
</comment>
<organism evidence="6 7">
    <name type="scientific">Vagococcus lutrae</name>
    <dbReference type="NCBI Taxonomy" id="81947"/>
    <lineage>
        <taxon>Bacteria</taxon>
        <taxon>Bacillati</taxon>
        <taxon>Bacillota</taxon>
        <taxon>Bacilli</taxon>
        <taxon>Lactobacillales</taxon>
        <taxon>Enterococcaceae</taxon>
        <taxon>Vagococcus</taxon>
    </lineage>
</organism>
<gene>
    <name evidence="6" type="ORF">PML95_06900</name>
</gene>
<accession>A0AAE9XE87</accession>
<evidence type="ECO:0000256" key="3">
    <source>
        <dbReference type="ARBA" id="ARBA00023027"/>
    </source>
</evidence>
<dbReference type="CDD" id="cd08194">
    <property type="entry name" value="Fe-ADH-like"/>
    <property type="match status" value="1"/>
</dbReference>